<protein>
    <recommendedName>
        <fullName evidence="7">Amidophosphoribosyltransferase</fullName>
        <shortName evidence="7">ATase</shortName>
        <ecNumber evidence="7">2.4.2.14</ecNumber>
    </recommendedName>
    <alternativeName>
        <fullName evidence="7">Glutamine phosphoribosylpyrophosphate amidotransferase</fullName>
        <shortName evidence="7">GPATase</shortName>
    </alternativeName>
</protein>
<dbReference type="GO" id="GO:0051539">
    <property type="term" value="F:4 iron, 4 sulfur cluster binding"/>
    <property type="evidence" value="ECO:0007669"/>
    <property type="project" value="UniProtKB-KW"/>
</dbReference>
<dbReference type="CDD" id="cd06223">
    <property type="entry name" value="PRTases_typeI"/>
    <property type="match status" value="1"/>
</dbReference>
<dbReference type="GO" id="GO:0000287">
    <property type="term" value="F:magnesium ion binding"/>
    <property type="evidence" value="ECO:0007669"/>
    <property type="project" value="UniProtKB-UniRule"/>
</dbReference>
<dbReference type="Gene3D" id="3.60.20.10">
    <property type="entry name" value="Glutamine Phosphoribosylpyrophosphate, subunit 1, domain 1"/>
    <property type="match status" value="1"/>
</dbReference>
<proteinExistence type="inferred from homology"/>
<comment type="cofactor">
    <cofactor evidence="7 10">
        <name>Mg(2+)</name>
        <dbReference type="ChEBI" id="CHEBI:18420"/>
    </cofactor>
    <text evidence="7 10">Binds 1 Mg(2+) ion per subunit.</text>
</comment>
<evidence type="ECO:0000256" key="11">
    <source>
        <dbReference type="PIRSR" id="PIRSR000485-3"/>
    </source>
</evidence>
<dbReference type="InterPro" id="IPR029055">
    <property type="entry name" value="Ntn_hydrolases_N"/>
</dbReference>
<dbReference type="PANTHER" id="PTHR11907">
    <property type="entry name" value="AMIDOPHOSPHORIBOSYLTRANSFERASE"/>
    <property type="match status" value="1"/>
</dbReference>
<keyword evidence="7" id="KW-0004">4Fe-4S</keyword>
<dbReference type="Pfam" id="PF13522">
    <property type="entry name" value="GATase_6"/>
    <property type="match status" value="1"/>
</dbReference>
<evidence type="ECO:0000256" key="9">
    <source>
        <dbReference type="PIRSR" id="PIRSR000485-1"/>
    </source>
</evidence>
<dbReference type="InterPro" id="IPR029057">
    <property type="entry name" value="PRTase-like"/>
</dbReference>
<feature type="binding site" evidence="7 11">
    <location>
        <position position="252"/>
    </location>
    <ligand>
        <name>[4Fe-4S] cluster</name>
        <dbReference type="ChEBI" id="CHEBI:49883"/>
    </ligand>
</feature>
<dbReference type="HAMAP" id="MF_01931">
    <property type="entry name" value="PurF"/>
    <property type="match status" value="1"/>
</dbReference>
<keyword evidence="7 10" id="KW-0479">Metal-binding</keyword>
<dbReference type="NCBIfam" id="TIGR01134">
    <property type="entry name" value="purF"/>
    <property type="match status" value="1"/>
</dbReference>
<dbReference type="PIRSF" id="PIRSF000485">
    <property type="entry name" value="Amd_phspho_trans"/>
    <property type="match status" value="1"/>
</dbReference>
<feature type="binding site" evidence="7 10">
    <location>
        <position position="364"/>
    </location>
    <ligand>
        <name>Mg(2+)</name>
        <dbReference type="ChEBI" id="CHEBI:18420"/>
    </ligand>
</feature>
<keyword evidence="14" id="KW-1185">Reference proteome</keyword>
<comment type="function">
    <text evidence="7">Catalyzes the formation of phosphoribosylamine from phosphoribosylpyrophosphate (PRPP) and glutamine.</text>
</comment>
<dbReference type="SUPFAM" id="SSF56235">
    <property type="entry name" value="N-terminal nucleophile aminohydrolases (Ntn hydrolases)"/>
    <property type="match status" value="1"/>
</dbReference>
<evidence type="ECO:0000256" key="3">
    <source>
        <dbReference type="ARBA" id="ARBA00022676"/>
    </source>
</evidence>
<organism evidence="13 14">
    <name type="scientific">Bdellovibrio bacteriovorus</name>
    <dbReference type="NCBI Taxonomy" id="959"/>
    <lineage>
        <taxon>Bacteria</taxon>
        <taxon>Pseudomonadati</taxon>
        <taxon>Bdellovibrionota</taxon>
        <taxon>Bdellovibrionia</taxon>
        <taxon>Bdellovibrionales</taxon>
        <taxon>Pseudobdellovibrionaceae</taxon>
        <taxon>Bdellovibrio</taxon>
    </lineage>
</organism>
<dbReference type="UniPathway" id="UPA00074">
    <property type="reaction ID" value="UER00124"/>
</dbReference>
<feature type="binding site" evidence="7 11">
    <location>
        <position position="453"/>
    </location>
    <ligand>
        <name>[4Fe-4S] cluster</name>
        <dbReference type="ChEBI" id="CHEBI:49883"/>
    </ligand>
</feature>
<reference evidence="13 14" key="1">
    <citation type="submission" date="2016-03" db="EMBL/GenBank/DDBJ databases">
        <authorList>
            <person name="Ploux O."/>
        </authorList>
    </citation>
    <scope>NUCLEOTIDE SEQUENCE [LARGE SCALE GENOMIC DNA]</scope>
    <source>
        <strain evidence="13 14">R0</strain>
    </source>
</reference>
<dbReference type="EMBL" id="LUKE01000001">
    <property type="protein sequence ID" value="KYG65930.1"/>
    <property type="molecule type" value="Genomic_DNA"/>
</dbReference>
<evidence type="ECO:0000256" key="7">
    <source>
        <dbReference type="HAMAP-Rule" id="MF_01931"/>
    </source>
</evidence>
<feature type="binding site" evidence="7 11">
    <location>
        <position position="401"/>
    </location>
    <ligand>
        <name>[4Fe-4S] cluster</name>
        <dbReference type="ChEBI" id="CHEBI:49883"/>
    </ligand>
</feature>
<dbReference type="RefSeq" id="WP_061833490.1">
    <property type="nucleotide sequence ID" value="NZ_LUKE01000001.1"/>
</dbReference>
<dbReference type="Proteomes" id="UP000075320">
    <property type="component" value="Unassembled WGS sequence"/>
</dbReference>
<feature type="active site" description="Nucleophile" evidence="7 9">
    <location>
        <position position="2"/>
    </location>
</feature>
<evidence type="ECO:0000256" key="6">
    <source>
        <dbReference type="ARBA" id="ARBA00022962"/>
    </source>
</evidence>
<evidence type="ECO:0000313" key="14">
    <source>
        <dbReference type="Proteomes" id="UP000075320"/>
    </source>
</evidence>
<keyword evidence="7 11" id="KW-0411">Iron-sulfur</keyword>
<sequence length="485" mass="54471">MCGVVGLIGESKAGEKLYPALFALQHRGQDAAGILSYDFERSQFHLEKDLGLVEDVFTPERQQRLKGSMAIGHTRYSTIGTVDKEDLQPLFLSYPYGMGMIHNGNVTNYDEVVSYLRDRKQRWTFSRNDLEILMHMTAVGLASRKDSPDLPKNLAASVQELLEKVQGAYSAVGMLAEQGLFAFCDSHGIRPMLIGRKKNGDKYSYCFASEKQVFFGLGFEFWRDLGPGELAFIDKDLNFHSFNLSQKKARPCMFEWIYFAGSETEWHGRPVYETRLNLGQILAEEVQKKGLDVDVVAPVPDTSRAAACRLAEVLEKPYREVLIKNRYVQRSFIINSPELRKMMVNLKLSPVESEIRGKKILLVDDSIVRGTTSARIIQLLRDAGAEKVYLASTCPPIRHPCFYGIDFPDGESLVAYQRTEDEIAKALTVDALVYLPLNRLKEGIGLQDLCSACLDGEYPVPVSTEDFLKTRKHNTGGDGKSEVPL</sequence>
<feature type="domain" description="Glutamine amidotransferase type-2" evidence="12">
    <location>
        <begin position="2"/>
        <end position="236"/>
    </location>
</feature>
<keyword evidence="5 7" id="KW-0658">Purine biosynthesis</keyword>
<keyword evidence="4 7" id="KW-0808">Transferase</keyword>
<evidence type="ECO:0000256" key="4">
    <source>
        <dbReference type="ARBA" id="ARBA00022679"/>
    </source>
</evidence>
<keyword evidence="3 7" id="KW-0328">Glycosyltransferase</keyword>
<evidence type="ECO:0000256" key="1">
    <source>
        <dbReference type="ARBA" id="ARBA00005209"/>
    </source>
</evidence>
<comment type="similarity">
    <text evidence="2 7 8">In the C-terminal section; belongs to the purine/pyrimidine phosphoribosyltransferase family.</text>
</comment>
<evidence type="ECO:0000256" key="2">
    <source>
        <dbReference type="ARBA" id="ARBA00010138"/>
    </source>
</evidence>
<dbReference type="Gene3D" id="3.40.50.2020">
    <property type="match status" value="1"/>
</dbReference>
<keyword evidence="7 10" id="KW-0460">Magnesium</keyword>
<dbReference type="GO" id="GO:0004044">
    <property type="term" value="F:amidophosphoribosyltransferase activity"/>
    <property type="evidence" value="ECO:0007669"/>
    <property type="project" value="UniProtKB-UniRule"/>
</dbReference>
<dbReference type="Pfam" id="PF00156">
    <property type="entry name" value="Pribosyltran"/>
    <property type="match status" value="1"/>
</dbReference>
<dbReference type="GO" id="GO:0009113">
    <property type="term" value="P:purine nucleobase biosynthetic process"/>
    <property type="evidence" value="ECO:0007669"/>
    <property type="project" value="UniProtKB-UniRule"/>
</dbReference>
<name>A0A150WNE5_BDEBC</name>
<evidence type="ECO:0000256" key="5">
    <source>
        <dbReference type="ARBA" id="ARBA00022755"/>
    </source>
</evidence>
<comment type="pathway">
    <text evidence="1 7 8">Purine metabolism; IMP biosynthesis via de novo pathway; N(1)-(5-phospho-D-ribosyl)glycinamide from 5-phospho-alpha-D-ribose 1-diphosphate: step 1/2.</text>
</comment>
<feature type="binding site" evidence="7 10">
    <location>
        <position position="365"/>
    </location>
    <ligand>
        <name>Mg(2+)</name>
        <dbReference type="ChEBI" id="CHEBI:18420"/>
    </ligand>
</feature>
<evidence type="ECO:0000313" key="13">
    <source>
        <dbReference type="EMBL" id="KYG65930.1"/>
    </source>
</evidence>
<accession>A0A150WNE5</accession>
<dbReference type="InterPro" id="IPR000836">
    <property type="entry name" value="PRTase_dom"/>
</dbReference>
<dbReference type="InterPro" id="IPR005854">
    <property type="entry name" value="PurF"/>
</dbReference>
<dbReference type="PROSITE" id="PS51278">
    <property type="entry name" value="GATASE_TYPE_2"/>
    <property type="match status" value="1"/>
</dbReference>
<feature type="binding site" evidence="7 11">
    <location>
        <position position="450"/>
    </location>
    <ligand>
        <name>[4Fe-4S] cluster</name>
        <dbReference type="ChEBI" id="CHEBI:49883"/>
    </ligand>
</feature>
<feature type="binding site" evidence="7 10">
    <location>
        <position position="302"/>
    </location>
    <ligand>
        <name>Mg(2+)</name>
        <dbReference type="ChEBI" id="CHEBI:18420"/>
    </ligand>
</feature>
<dbReference type="InterPro" id="IPR017932">
    <property type="entry name" value="GATase_2_dom"/>
</dbReference>
<dbReference type="SUPFAM" id="SSF53271">
    <property type="entry name" value="PRTase-like"/>
    <property type="match status" value="1"/>
</dbReference>
<evidence type="ECO:0000256" key="8">
    <source>
        <dbReference type="PIRNR" id="PIRNR000485"/>
    </source>
</evidence>
<dbReference type="AlphaFoldDB" id="A0A150WNE5"/>
<comment type="cofactor">
    <cofactor evidence="7 11">
        <name>[4Fe-4S] cluster</name>
        <dbReference type="ChEBI" id="CHEBI:49883"/>
    </cofactor>
    <text evidence="7 11">Binds 1 [4Fe-4S] cluster per subunit.</text>
</comment>
<dbReference type="EC" id="2.4.2.14" evidence="7"/>
<gene>
    <name evidence="7" type="primary">purF</name>
    <name evidence="13" type="ORF">AZI86_02340</name>
</gene>
<comment type="caution">
    <text evidence="13">The sequence shown here is derived from an EMBL/GenBank/DDBJ whole genome shotgun (WGS) entry which is preliminary data.</text>
</comment>
<dbReference type="OrthoDB" id="5288045at2"/>
<dbReference type="GO" id="GO:0006189">
    <property type="term" value="P:'de novo' IMP biosynthetic process"/>
    <property type="evidence" value="ECO:0007669"/>
    <property type="project" value="UniProtKB-UniRule"/>
</dbReference>
<keyword evidence="7 11" id="KW-0408">Iron</keyword>
<comment type="catalytic activity">
    <reaction evidence="7 8">
        <text>5-phospho-beta-D-ribosylamine + L-glutamate + diphosphate = 5-phospho-alpha-D-ribose 1-diphosphate + L-glutamine + H2O</text>
        <dbReference type="Rhea" id="RHEA:14905"/>
        <dbReference type="ChEBI" id="CHEBI:15377"/>
        <dbReference type="ChEBI" id="CHEBI:29985"/>
        <dbReference type="ChEBI" id="CHEBI:33019"/>
        <dbReference type="ChEBI" id="CHEBI:58017"/>
        <dbReference type="ChEBI" id="CHEBI:58359"/>
        <dbReference type="ChEBI" id="CHEBI:58681"/>
        <dbReference type="EC" id="2.4.2.14"/>
    </reaction>
</comment>
<evidence type="ECO:0000259" key="12">
    <source>
        <dbReference type="PROSITE" id="PS51278"/>
    </source>
</evidence>
<keyword evidence="6 7" id="KW-0315">Glutamine amidotransferase</keyword>
<evidence type="ECO:0000256" key="10">
    <source>
        <dbReference type="PIRSR" id="PIRSR000485-2"/>
    </source>
</evidence>